<sequence>MRDKFLGRSWDMHSLPFTFSNFAEKRRVRELFGKRSSPAMIEDNEEVPEDQNHSTEDYMTQLHRDRRGRVRELFG</sequence>
<reference evidence="4" key="1">
    <citation type="submission" date="2017-02" db="UniProtKB">
        <authorList>
            <consortium name="WormBaseParasite"/>
        </authorList>
    </citation>
    <scope>IDENTIFICATION</scope>
</reference>
<evidence type="ECO:0000313" key="4">
    <source>
        <dbReference type="WBParaSite" id="ACOC_0000600601-mRNA-1"/>
    </source>
</evidence>
<keyword evidence="3" id="KW-1185">Reference proteome</keyword>
<accession>A0A0R3PMA8</accession>
<organism evidence="4">
    <name type="scientific">Angiostrongylus costaricensis</name>
    <name type="common">Nematode worm</name>
    <dbReference type="NCBI Taxonomy" id="334426"/>
    <lineage>
        <taxon>Eukaryota</taxon>
        <taxon>Metazoa</taxon>
        <taxon>Ecdysozoa</taxon>
        <taxon>Nematoda</taxon>
        <taxon>Chromadorea</taxon>
        <taxon>Rhabditida</taxon>
        <taxon>Rhabditina</taxon>
        <taxon>Rhabditomorpha</taxon>
        <taxon>Strongyloidea</taxon>
        <taxon>Metastrongylidae</taxon>
        <taxon>Angiostrongylus</taxon>
    </lineage>
</organism>
<name>A0A0R3PMA8_ANGCS</name>
<protein>
    <submittedName>
        <fullName evidence="4">AGC-kinase C-terminal domain-containing protein</fullName>
    </submittedName>
</protein>
<dbReference type="AlphaFoldDB" id="A0A0R3PMA8"/>
<reference evidence="2 3" key="2">
    <citation type="submission" date="2018-11" db="EMBL/GenBank/DDBJ databases">
        <authorList>
            <consortium name="Pathogen Informatics"/>
        </authorList>
    </citation>
    <scope>NUCLEOTIDE SEQUENCE [LARGE SCALE GENOMIC DNA]</scope>
    <source>
        <strain evidence="2 3">Costa Rica</strain>
    </source>
</reference>
<gene>
    <name evidence="2" type="ORF">ACOC_LOCUS6007</name>
</gene>
<evidence type="ECO:0000256" key="1">
    <source>
        <dbReference type="SAM" id="MobiDB-lite"/>
    </source>
</evidence>
<dbReference type="Proteomes" id="UP000267027">
    <property type="component" value="Unassembled WGS sequence"/>
</dbReference>
<evidence type="ECO:0000313" key="3">
    <source>
        <dbReference type="Proteomes" id="UP000267027"/>
    </source>
</evidence>
<dbReference type="WBParaSite" id="ACOC_0000600601-mRNA-1">
    <property type="protein sequence ID" value="ACOC_0000600601-mRNA-1"/>
    <property type="gene ID" value="ACOC_0000600601"/>
</dbReference>
<evidence type="ECO:0000313" key="2">
    <source>
        <dbReference type="EMBL" id="VDM57592.1"/>
    </source>
</evidence>
<feature type="region of interest" description="Disordered" evidence="1">
    <location>
        <begin position="39"/>
        <end position="60"/>
    </location>
</feature>
<dbReference type="OrthoDB" id="5859177at2759"/>
<proteinExistence type="predicted"/>
<dbReference type="EMBL" id="UYYA01003913">
    <property type="protein sequence ID" value="VDM57592.1"/>
    <property type="molecule type" value="Genomic_DNA"/>
</dbReference>